<evidence type="ECO:0000313" key="5">
    <source>
        <dbReference type="Proteomes" id="UP001163632"/>
    </source>
</evidence>
<evidence type="ECO:0000259" key="1">
    <source>
        <dbReference type="Pfam" id="PF07693"/>
    </source>
</evidence>
<feature type="domain" description="KAP NTPase" evidence="1">
    <location>
        <begin position="7"/>
        <end position="206"/>
    </location>
</feature>
<dbReference type="Proteomes" id="UP001163283">
    <property type="component" value="Chromosome"/>
</dbReference>
<evidence type="ECO:0000313" key="3">
    <source>
        <dbReference type="EMBL" id="UZA50622.1"/>
    </source>
</evidence>
<gene>
    <name evidence="2" type="ORF">LP092_08475</name>
    <name evidence="3" type="ORF">LP129_08715</name>
</gene>
<evidence type="ECO:0000313" key="2">
    <source>
        <dbReference type="EMBL" id="UZA02036.1"/>
    </source>
</evidence>
<evidence type="ECO:0000313" key="4">
    <source>
        <dbReference type="Proteomes" id="UP001163283"/>
    </source>
</evidence>
<dbReference type="RefSeq" id="WP_112742358.1">
    <property type="nucleotide sequence ID" value="NZ_CP030241.1"/>
</dbReference>
<protein>
    <submittedName>
        <fullName evidence="3">KAP family NTPase</fullName>
    </submittedName>
</protein>
<organism evidence="3 4">
    <name type="scientific">Moraxella bovis</name>
    <dbReference type="NCBI Taxonomy" id="476"/>
    <lineage>
        <taxon>Bacteria</taxon>
        <taxon>Pseudomonadati</taxon>
        <taxon>Pseudomonadota</taxon>
        <taxon>Gammaproteobacteria</taxon>
        <taxon>Moraxellales</taxon>
        <taxon>Moraxellaceae</taxon>
        <taxon>Moraxella</taxon>
    </lineage>
</organism>
<dbReference type="InterPro" id="IPR027417">
    <property type="entry name" value="P-loop_NTPase"/>
</dbReference>
<dbReference type="AlphaFoldDB" id="A0AAQ2QAE6"/>
<dbReference type="InterPro" id="IPR011646">
    <property type="entry name" value="KAP_P-loop"/>
</dbReference>
<dbReference type="SUPFAM" id="SSF52540">
    <property type="entry name" value="P-loop containing nucleoside triphosphate hydrolases"/>
    <property type="match status" value="1"/>
</dbReference>
<dbReference type="KEGG" id="mboi:DQF64_08550"/>
<keyword evidence="5" id="KW-1185">Reference proteome</keyword>
<dbReference type="EMBL" id="CP087781">
    <property type="protein sequence ID" value="UZA50622.1"/>
    <property type="molecule type" value="Genomic_DNA"/>
</dbReference>
<dbReference type="GeneID" id="77188372"/>
<dbReference type="Proteomes" id="UP001163632">
    <property type="component" value="Chromosome"/>
</dbReference>
<accession>A0AAQ2QAE6</accession>
<name>A0AAQ2QAE6_MORBO</name>
<reference evidence="3 4" key="1">
    <citation type="journal article" date="2022" name="BMC Microbiol.">
        <title>Whole genome sequencing of Moraxella bovis strains from North America reveals two genotypes with different genetic determinants.</title>
        <authorList>
            <person name="Wynn E.L."/>
            <person name="Hille M.M."/>
            <person name="Loy J.D."/>
            <person name="Schuller G."/>
            <person name="Kuhn K.L."/>
            <person name="Dickey A.M."/>
            <person name="Bono J.L."/>
            <person name="Clawson M.L."/>
        </authorList>
    </citation>
    <scope>NUCLEOTIDE SEQUENCE [LARGE SCALE GENOMIC DNA]</scope>
    <source>
        <strain evidence="2">SAM102599</strain>
        <strain evidence="3 4">SAM57978</strain>
    </source>
</reference>
<dbReference type="Pfam" id="PF07693">
    <property type="entry name" value="KAP_NTPase"/>
    <property type="match status" value="1"/>
</dbReference>
<proteinExistence type="predicted"/>
<dbReference type="EMBL" id="CP087830">
    <property type="protein sequence ID" value="UZA02036.1"/>
    <property type="molecule type" value="Genomic_DNA"/>
</dbReference>
<dbReference type="Gene3D" id="3.40.50.300">
    <property type="entry name" value="P-loop containing nucleotide triphosphate hydrolases"/>
    <property type="match status" value="1"/>
</dbReference>
<sequence>MANTQSINERLLKVLNSDKNQGYVIGLTGEWGIGKTHFWKNFYKEKRSELGCQKYAYISLFGIDSLDSLKYEIAIQTQATSTDKKDSKKNLKIKSLFTFITNNVKIPDIQSNGFALSIGQNIITGALFSLVKDTIICIDDLERKSDNLDIKDIMGLISHLKTEKNCKVVVILHQDKTDNQFQEYKEKVFDEIVHLTENFSIIKTIIDDDEMIDIYKEFYEKLAVKNIRFYERVKRDYREIIESVDDLSLSSKDSILRNLLIVRLADLIKPEIPCENKDNNFVFDLKYLLNFEPYNISDNSVVDIINSLEYFF</sequence>